<gene>
    <name evidence="6" type="primary">LOC116306893</name>
</gene>
<dbReference type="InParanoid" id="A0A6P8J0B6"/>
<dbReference type="Gene3D" id="2.130.10.130">
    <property type="entry name" value="Integrin alpha, N-terminal"/>
    <property type="match status" value="2"/>
</dbReference>
<name>A0A6P8J0B6_ACTTE</name>
<evidence type="ECO:0000313" key="6">
    <source>
        <dbReference type="RefSeq" id="XP_031572884.1"/>
    </source>
</evidence>
<proteinExistence type="predicted"/>
<feature type="region of interest" description="Disordered" evidence="2">
    <location>
        <begin position="743"/>
        <end position="767"/>
    </location>
</feature>
<dbReference type="InterPro" id="IPR019791">
    <property type="entry name" value="Haem_peroxidase_animal"/>
</dbReference>
<dbReference type="KEGG" id="aten:116306893"/>
<feature type="chain" id="PRO_5027655744" evidence="3">
    <location>
        <begin position="23"/>
        <end position="1026"/>
    </location>
</feature>
<evidence type="ECO:0000256" key="2">
    <source>
        <dbReference type="SAM" id="MobiDB-lite"/>
    </source>
</evidence>
<dbReference type="GO" id="GO:0020037">
    <property type="term" value="F:heme binding"/>
    <property type="evidence" value="ECO:0007669"/>
    <property type="project" value="InterPro"/>
</dbReference>
<dbReference type="AlphaFoldDB" id="A0A6P8J0B6"/>
<dbReference type="InterPro" id="IPR027039">
    <property type="entry name" value="Crtac1"/>
</dbReference>
<dbReference type="OrthoDB" id="6019201at2759"/>
<evidence type="ECO:0000256" key="3">
    <source>
        <dbReference type="SAM" id="SignalP"/>
    </source>
</evidence>
<dbReference type="Pfam" id="PF13517">
    <property type="entry name" value="FG-GAP_3"/>
    <property type="match status" value="3"/>
</dbReference>
<dbReference type="RefSeq" id="XP_031572884.1">
    <property type="nucleotide sequence ID" value="XM_031717024.1"/>
</dbReference>
<dbReference type="InterPro" id="IPR013517">
    <property type="entry name" value="FG-GAP"/>
</dbReference>
<sequence length="1026" mass="114351">MSSLKLFIFIFEICLWLPCTSTLSPRIFAASDYFIVNDQEVRQQTADDRGVLRNRRTTLDKLQLVDNDVVLDPPRAEKTCVLTSILTASQPKDRMPSHNHFQDVHKEAGFHHIHRDYMAVRPHCVFDFIIPHHNSSKETRLRGEFCIPEHLTGGAAVGDYDNDGLQDIYFTLFHKTSVLYRNNGDGTFTDVTKDVGLGPSRCASGAGWIDVDEDGDLDLYVTTVGDSRHYLYINYGGFFVEEAEKRNCSLVFPNKRKLAGMTPNFGDFDRDGFLDIYVTEWILHTVGKPSASRLLRNKGFVKAGYFEDITDQVGLNMDGYRGGSSLNRGTHTFGASFTDFDEDGWPELLVTADYGDSKMFWNKNGKSFVECTEKCGLRGEQDAMGHAIGDWDNDSHLDWFSTAIFHNQTDCSITGCVFGSGGNRLYRNHGNRRFDDATDKAGVRNGGWGWGAAFIDFNNDGYLDVVMTNGVDFPSTTTDDHFQKQSMILWQNLGPGYNGSTKEVSNAVGLNATGQGRGLLKFDFDDDGDEDVVVCNNLGPPQLYDNKGGNKRNWLKVRVVHNCLTFSDKLCDSYGARVQVLTSSNHIQTKEVGSDTHFLGQSEITTHFGLGSESGNVDVKVTWPGGLFEVTVTDVQPNRRIRVMKPSLQLGGKQSTSFKNLTVCSTLRIIAIEKQPSHATVVINPDGRSVSFKIDEGVNMRSLNMETFVYRVALVQGDNTTLLNTTTTAFVVFHYNDSDGGSNSGECVNGRHAGSKPTPTNKRRFDGISNNQKNVFWGANMEDLTRDIPAAYEDKLASLSGTCTIQQRKLGTCTFPDELNGIGSNRPSPRNISNVLFYQVKSKISSRRLSDMHAHFGQFLAHDTDFSSPLPRFEFDGQLNDVWLPISVPKGDVHFDQRDKGTEYLSFVRSTFNRCTGRNHGTPRQQINKITSYIDGSVVYGDSEGRNAHLRTKQNGKMKLTRNGIIPSNSMGIANDNVVGRDASRLLVAGDTRANVQPGLIALHSLFVREHNRLCDEYLKTHHKVL</sequence>
<dbReference type="SUPFAM" id="SSF48113">
    <property type="entry name" value="Heme-dependent peroxidases"/>
    <property type="match status" value="1"/>
</dbReference>
<dbReference type="Pfam" id="PF07593">
    <property type="entry name" value="UnbV_ASPIC"/>
    <property type="match status" value="1"/>
</dbReference>
<dbReference type="Gene3D" id="1.10.640.10">
    <property type="entry name" value="Haem peroxidase domain superfamily, animal type"/>
    <property type="match status" value="1"/>
</dbReference>
<organism evidence="5 6">
    <name type="scientific">Actinia tenebrosa</name>
    <name type="common">Australian red waratah sea anemone</name>
    <dbReference type="NCBI Taxonomy" id="6105"/>
    <lineage>
        <taxon>Eukaryota</taxon>
        <taxon>Metazoa</taxon>
        <taxon>Cnidaria</taxon>
        <taxon>Anthozoa</taxon>
        <taxon>Hexacorallia</taxon>
        <taxon>Actiniaria</taxon>
        <taxon>Actiniidae</taxon>
        <taxon>Actinia</taxon>
    </lineage>
</organism>
<dbReference type="GO" id="GO:0006979">
    <property type="term" value="P:response to oxidative stress"/>
    <property type="evidence" value="ECO:0007669"/>
    <property type="project" value="InterPro"/>
</dbReference>
<feature type="signal peptide" evidence="3">
    <location>
        <begin position="1"/>
        <end position="22"/>
    </location>
</feature>
<dbReference type="InterPro" id="IPR037120">
    <property type="entry name" value="Haem_peroxidase_sf_animal"/>
</dbReference>
<dbReference type="PROSITE" id="PS50292">
    <property type="entry name" value="PEROXIDASE_3"/>
    <property type="match status" value="1"/>
</dbReference>
<evidence type="ECO:0000313" key="5">
    <source>
        <dbReference type="Proteomes" id="UP000515163"/>
    </source>
</evidence>
<dbReference type="InterPro" id="IPR011519">
    <property type="entry name" value="UnbV_ASPIC"/>
</dbReference>
<dbReference type="PANTHER" id="PTHR16026:SF0">
    <property type="entry name" value="CARTILAGE ACIDIC PROTEIN 1"/>
    <property type="match status" value="1"/>
</dbReference>
<dbReference type="InterPro" id="IPR028994">
    <property type="entry name" value="Integrin_alpha_N"/>
</dbReference>
<dbReference type="GeneID" id="116306893"/>
<dbReference type="PRINTS" id="PR00457">
    <property type="entry name" value="ANPEROXIDASE"/>
</dbReference>
<accession>A0A6P8J0B6</accession>
<evidence type="ECO:0000259" key="4">
    <source>
        <dbReference type="Pfam" id="PF07593"/>
    </source>
</evidence>
<dbReference type="InterPro" id="IPR010255">
    <property type="entry name" value="Haem_peroxidase_sf"/>
</dbReference>
<dbReference type="GO" id="GO:0004601">
    <property type="term" value="F:peroxidase activity"/>
    <property type="evidence" value="ECO:0007669"/>
    <property type="project" value="InterPro"/>
</dbReference>
<dbReference type="SUPFAM" id="SSF69318">
    <property type="entry name" value="Integrin alpha N-terminal domain"/>
    <property type="match status" value="1"/>
</dbReference>
<dbReference type="Pfam" id="PF03098">
    <property type="entry name" value="An_peroxidase"/>
    <property type="match status" value="1"/>
</dbReference>
<evidence type="ECO:0000256" key="1">
    <source>
        <dbReference type="ARBA" id="ARBA00022729"/>
    </source>
</evidence>
<feature type="domain" description="ASPIC/UnbV" evidence="4">
    <location>
        <begin position="574"/>
        <end position="641"/>
    </location>
</feature>
<keyword evidence="1 3" id="KW-0732">Signal</keyword>
<dbReference type="PANTHER" id="PTHR16026">
    <property type="entry name" value="CARTILAGE ACIDIC PROTEIN 1"/>
    <property type="match status" value="1"/>
</dbReference>
<reference evidence="6" key="1">
    <citation type="submission" date="2025-08" db="UniProtKB">
        <authorList>
            <consortium name="RefSeq"/>
        </authorList>
    </citation>
    <scope>IDENTIFICATION</scope>
    <source>
        <tissue evidence="6">Tentacle</tissue>
    </source>
</reference>
<keyword evidence="5" id="KW-1185">Reference proteome</keyword>
<protein>
    <submittedName>
        <fullName evidence="6">Uncharacterized protein LOC116306893</fullName>
    </submittedName>
</protein>
<dbReference type="Proteomes" id="UP000515163">
    <property type="component" value="Unplaced"/>
</dbReference>